<accession>A0A6G1PIG5</accession>
<evidence type="ECO:0000256" key="1">
    <source>
        <dbReference type="ARBA" id="ARBA00022679"/>
    </source>
</evidence>
<dbReference type="GO" id="GO:0003964">
    <property type="term" value="F:RNA-directed DNA polymerase activity"/>
    <property type="evidence" value="ECO:0007669"/>
    <property type="project" value="UniProtKB-KW"/>
</dbReference>
<keyword evidence="8" id="KW-1185">Reference proteome</keyword>
<dbReference type="InterPro" id="IPR040643">
    <property type="entry name" value="MLVIN_C"/>
</dbReference>
<organism evidence="7 8">
    <name type="scientific">Channa argus</name>
    <name type="common">Northern snakehead</name>
    <name type="synonym">Ophicephalus argus</name>
    <dbReference type="NCBI Taxonomy" id="215402"/>
    <lineage>
        <taxon>Eukaryota</taxon>
        <taxon>Metazoa</taxon>
        <taxon>Chordata</taxon>
        <taxon>Craniata</taxon>
        <taxon>Vertebrata</taxon>
        <taxon>Euteleostomi</taxon>
        <taxon>Actinopterygii</taxon>
        <taxon>Neopterygii</taxon>
        <taxon>Teleostei</taxon>
        <taxon>Neoteleostei</taxon>
        <taxon>Acanthomorphata</taxon>
        <taxon>Anabantaria</taxon>
        <taxon>Anabantiformes</taxon>
        <taxon>Channoidei</taxon>
        <taxon>Channidae</taxon>
        <taxon>Channa</taxon>
    </lineage>
</organism>
<dbReference type="AlphaFoldDB" id="A0A6G1PIG5"/>
<proteinExistence type="predicted"/>
<keyword evidence="2" id="KW-0548">Nucleotidyltransferase</keyword>
<keyword evidence="3" id="KW-0540">Nuclease</keyword>
<evidence type="ECO:0000313" key="8">
    <source>
        <dbReference type="Proteomes" id="UP000503349"/>
    </source>
</evidence>
<protein>
    <submittedName>
        <fullName evidence="7">Retrovirus-related Pol polyprotein Reverse transcriptase</fullName>
    </submittedName>
</protein>
<dbReference type="GO" id="GO:0016787">
    <property type="term" value="F:hydrolase activity"/>
    <property type="evidence" value="ECO:0007669"/>
    <property type="project" value="UniProtKB-KW"/>
</dbReference>
<dbReference type="EMBL" id="CM015716">
    <property type="protein sequence ID" value="KAF3689806.1"/>
    <property type="molecule type" value="Genomic_DNA"/>
</dbReference>
<keyword evidence="4" id="KW-0255">Endonuclease</keyword>
<dbReference type="Proteomes" id="UP000503349">
    <property type="component" value="Chromosome 5"/>
</dbReference>
<keyword evidence="5" id="KW-0378">Hydrolase</keyword>
<reference evidence="8" key="2">
    <citation type="submission" date="2019-02" db="EMBL/GenBank/DDBJ databases">
        <title>Opniocepnalus argus Var Kimnra genome.</title>
        <authorList>
            <person name="Zhou C."/>
            <person name="Xiao S."/>
        </authorList>
    </citation>
    <scope>NUCLEOTIDE SEQUENCE [LARGE SCALE GENOMIC DNA]</scope>
</reference>
<gene>
    <name evidence="7" type="ORF">EXN66_Car005478</name>
</gene>
<keyword evidence="7" id="KW-0695">RNA-directed DNA polymerase</keyword>
<dbReference type="Pfam" id="PF18697">
    <property type="entry name" value="MLVIN_C"/>
    <property type="match status" value="1"/>
</dbReference>
<evidence type="ECO:0000256" key="5">
    <source>
        <dbReference type="ARBA" id="ARBA00022801"/>
    </source>
</evidence>
<evidence type="ECO:0000313" key="7">
    <source>
        <dbReference type="EMBL" id="KAF3689806.1"/>
    </source>
</evidence>
<evidence type="ECO:0000256" key="4">
    <source>
        <dbReference type="ARBA" id="ARBA00022759"/>
    </source>
</evidence>
<evidence type="ECO:0000259" key="6">
    <source>
        <dbReference type="Pfam" id="PF18697"/>
    </source>
</evidence>
<name>A0A6G1PIG5_CHAAH</name>
<evidence type="ECO:0000256" key="3">
    <source>
        <dbReference type="ARBA" id="ARBA00022722"/>
    </source>
</evidence>
<keyword evidence="1" id="KW-0808">Transferase</keyword>
<dbReference type="Gene3D" id="2.30.30.850">
    <property type="match status" value="1"/>
</dbReference>
<feature type="domain" description="Murine leukemia virus integrase C-terminal" evidence="6">
    <location>
        <begin position="40"/>
        <end position="94"/>
    </location>
</feature>
<sequence length="152" mass="17093">MTGHHEDMMLDYCAKLSASLSVLCPQVKAALSTPADTNLHNLKPGDWVLIKDHRRKHWRQRRFTGPHQVLLTSSTAVKVEGHATWVHASHCKKIPTPGAEKELHPEEHQLDMETTAVEDDQQDPVSNLLTPVPPHLLLPSKTSCLWPHKEVC</sequence>
<reference evidence="7 8" key="1">
    <citation type="submission" date="2019-02" db="EMBL/GenBank/DDBJ databases">
        <title>Opniocepnalus argus genome.</title>
        <authorList>
            <person name="Zhou C."/>
            <person name="Xiao S."/>
        </authorList>
    </citation>
    <scope>NUCLEOTIDE SEQUENCE [LARGE SCALE GENOMIC DNA]</scope>
    <source>
        <strain evidence="7">OARG1902GOOAL</strain>
        <tissue evidence="7">Muscle</tissue>
    </source>
</reference>
<dbReference type="GO" id="GO:0004519">
    <property type="term" value="F:endonuclease activity"/>
    <property type="evidence" value="ECO:0007669"/>
    <property type="project" value="UniProtKB-KW"/>
</dbReference>
<evidence type="ECO:0000256" key="2">
    <source>
        <dbReference type="ARBA" id="ARBA00022695"/>
    </source>
</evidence>